<protein>
    <submittedName>
        <fullName evidence="1">Uncharacterized protein</fullName>
    </submittedName>
</protein>
<gene>
    <name evidence="1" type="ORF">SPIL2461_LOCUS1282</name>
</gene>
<proteinExistence type="predicted"/>
<dbReference type="EMBL" id="CAJNIZ010001237">
    <property type="protein sequence ID" value="CAE7186106.1"/>
    <property type="molecule type" value="Genomic_DNA"/>
</dbReference>
<dbReference type="AlphaFoldDB" id="A0A812IZZ5"/>
<accession>A0A812IZZ5</accession>
<feature type="non-terminal residue" evidence="1">
    <location>
        <position position="1"/>
    </location>
</feature>
<name>A0A812IZZ5_SYMPI</name>
<dbReference type="OrthoDB" id="407184at2759"/>
<comment type="caution">
    <text evidence="1">The sequence shown here is derived from an EMBL/GenBank/DDBJ whole genome shotgun (WGS) entry which is preliminary data.</text>
</comment>
<keyword evidence="2" id="KW-1185">Reference proteome</keyword>
<reference evidence="1" key="1">
    <citation type="submission" date="2021-02" db="EMBL/GenBank/DDBJ databases">
        <authorList>
            <person name="Dougan E. K."/>
            <person name="Rhodes N."/>
            <person name="Thang M."/>
            <person name="Chan C."/>
        </authorList>
    </citation>
    <scope>NUCLEOTIDE SEQUENCE</scope>
</reference>
<evidence type="ECO:0000313" key="2">
    <source>
        <dbReference type="Proteomes" id="UP000649617"/>
    </source>
</evidence>
<dbReference type="Proteomes" id="UP000649617">
    <property type="component" value="Unassembled WGS sequence"/>
</dbReference>
<feature type="non-terminal residue" evidence="1">
    <location>
        <position position="73"/>
    </location>
</feature>
<organism evidence="1 2">
    <name type="scientific">Symbiodinium pilosum</name>
    <name type="common">Dinoflagellate</name>
    <dbReference type="NCBI Taxonomy" id="2952"/>
    <lineage>
        <taxon>Eukaryota</taxon>
        <taxon>Sar</taxon>
        <taxon>Alveolata</taxon>
        <taxon>Dinophyceae</taxon>
        <taxon>Suessiales</taxon>
        <taxon>Symbiodiniaceae</taxon>
        <taxon>Symbiodinium</taxon>
    </lineage>
</organism>
<evidence type="ECO:0000313" key="1">
    <source>
        <dbReference type="EMBL" id="CAE7186106.1"/>
    </source>
</evidence>
<sequence length="73" mass="8153">RCAMPEASSEFGTYDVDRSAQIVSKSCKRNSTGTEDMKFGDGATLEVMHEAYGDARFCFVPRGKSGWSLRFFE</sequence>